<dbReference type="EMBL" id="CM029040">
    <property type="protein sequence ID" value="KAG2637004.1"/>
    <property type="molecule type" value="Genomic_DNA"/>
</dbReference>
<reference evidence="1" key="1">
    <citation type="submission" date="2020-05" db="EMBL/GenBank/DDBJ databases">
        <title>WGS assembly of Panicum virgatum.</title>
        <authorList>
            <person name="Lovell J.T."/>
            <person name="Jenkins J."/>
            <person name="Shu S."/>
            <person name="Juenger T.E."/>
            <person name="Schmutz J."/>
        </authorList>
    </citation>
    <scope>NUCLEOTIDE SEQUENCE</scope>
    <source>
        <strain evidence="1">AP13</strain>
    </source>
</reference>
<evidence type="ECO:0000313" key="1">
    <source>
        <dbReference type="EMBL" id="KAG2637004.1"/>
    </source>
</evidence>
<keyword evidence="2" id="KW-1185">Reference proteome</keyword>
<dbReference type="AlphaFoldDB" id="A0A8T0VUV5"/>
<organism evidence="1 2">
    <name type="scientific">Panicum virgatum</name>
    <name type="common">Blackwell switchgrass</name>
    <dbReference type="NCBI Taxonomy" id="38727"/>
    <lineage>
        <taxon>Eukaryota</taxon>
        <taxon>Viridiplantae</taxon>
        <taxon>Streptophyta</taxon>
        <taxon>Embryophyta</taxon>
        <taxon>Tracheophyta</taxon>
        <taxon>Spermatophyta</taxon>
        <taxon>Magnoliopsida</taxon>
        <taxon>Liliopsida</taxon>
        <taxon>Poales</taxon>
        <taxon>Poaceae</taxon>
        <taxon>PACMAD clade</taxon>
        <taxon>Panicoideae</taxon>
        <taxon>Panicodae</taxon>
        <taxon>Paniceae</taxon>
        <taxon>Panicinae</taxon>
        <taxon>Panicum</taxon>
        <taxon>Panicum sect. Hiantes</taxon>
    </lineage>
</organism>
<proteinExistence type="predicted"/>
<dbReference type="Proteomes" id="UP000823388">
    <property type="component" value="Chromosome 2N"/>
</dbReference>
<accession>A0A8T0VUV5</accession>
<sequence length="133" mass="14572">MLSIGAPISPPRYFDIVKRRKMEKRGRRTEKETPPSKLWLRPCPCHLRRPLAGGDVWAVLVCTHILRLSNVWDRSASLGREAGPLPRWSPGSSGPGASIPASCAGPRGIKLKATALQVTYLCFRSSTSGCYCP</sequence>
<protein>
    <submittedName>
        <fullName evidence="1">Uncharacterized protein</fullName>
    </submittedName>
</protein>
<name>A0A8T0VUV5_PANVG</name>
<evidence type="ECO:0000313" key="2">
    <source>
        <dbReference type="Proteomes" id="UP000823388"/>
    </source>
</evidence>
<gene>
    <name evidence="1" type="ORF">PVAP13_2NG482503</name>
</gene>
<comment type="caution">
    <text evidence="1">The sequence shown here is derived from an EMBL/GenBank/DDBJ whole genome shotgun (WGS) entry which is preliminary data.</text>
</comment>